<comment type="caution">
    <text evidence="2">The sequence shown here is derived from an EMBL/GenBank/DDBJ whole genome shotgun (WGS) entry which is preliminary data.</text>
</comment>
<evidence type="ECO:0000313" key="2">
    <source>
        <dbReference type="EMBL" id="KAF2867388.1"/>
    </source>
</evidence>
<reference evidence="2 3" key="1">
    <citation type="submission" date="2020-01" db="EMBL/GenBank/DDBJ databases">
        <authorList>
            <consortium name="DOE Joint Genome Institute"/>
            <person name="Haridas S."/>
            <person name="Albert R."/>
            <person name="Binder M."/>
            <person name="Bloem J."/>
            <person name="Labutti K."/>
            <person name="Salamov A."/>
            <person name="Andreopoulos B."/>
            <person name="Baker S.E."/>
            <person name="Barry K."/>
            <person name="Bills G."/>
            <person name="Bluhm B.H."/>
            <person name="Cannon C."/>
            <person name="Castanera R."/>
            <person name="Culley D.E."/>
            <person name="Daum C."/>
            <person name="Ezra D."/>
            <person name="Gonzalez J.B."/>
            <person name="Henrissat B."/>
            <person name="Kuo A."/>
            <person name="Liang C."/>
            <person name="Lipzen A."/>
            <person name="Lutzoni F."/>
            <person name="Magnuson J."/>
            <person name="Mondo S."/>
            <person name="Nolan M."/>
            <person name="Ohm R."/>
            <person name="Pangilinan J."/>
            <person name="Park H.-J.H."/>
            <person name="Ramirez L."/>
            <person name="Alfaro M."/>
            <person name="Sun H."/>
            <person name="Tritt A."/>
            <person name="Yoshinaga Y."/>
            <person name="Zwiers L.-H.L."/>
            <person name="Turgeon B.G."/>
            <person name="Goodwin S.B."/>
            <person name="Spatafora J.W."/>
            <person name="Crous P.W."/>
            <person name="Grigoriev I.V."/>
        </authorList>
    </citation>
    <scope>NUCLEOTIDE SEQUENCE [LARGE SCALE GENOMIC DNA]</scope>
    <source>
        <strain evidence="2 3">CBS 611.86</strain>
    </source>
</reference>
<keyword evidence="3" id="KW-1185">Reference proteome</keyword>
<feature type="domain" description="DJ-1/PfpI" evidence="1">
    <location>
        <begin position="16"/>
        <end position="191"/>
    </location>
</feature>
<dbReference type="EMBL" id="JAADJZ010000023">
    <property type="protein sequence ID" value="KAF2867388.1"/>
    <property type="molecule type" value="Genomic_DNA"/>
</dbReference>
<name>A0A7C8I0I1_9PLEO</name>
<evidence type="ECO:0000313" key="3">
    <source>
        <dbReference type="Proteomes" id="UP000481861"/>
    </source>
</evidence>
<evidence type="ECO:0000259" key="1">
    <source>
        <dbReference type="Pfam" id="PF01965"/>
    </source>
</evidence>
<dbReference type="SUPFAM" id="SSF52317">
    <property type="entry name" value="Class I glutamine amidotransferase-like"/>
    <property type="match status" value="1"/>
</dbReference>
<proteinExistence type="predicted"/>
<dbReference type="InterPro" id="IPR052158">
    <property type="entry name" value="INH-QAR"/>
</dbReference>
<dbReference type="OrthoDB" id="543156at2759"/>
<keyword evidence="2" id="KW-0808">Transferase</keyword>
<gene>
    <name evidence="2" type="ORF">BDV95DRAFT_631153</name>
</gene>
<sequence>MSTPTPTPQPPHPTTIGVLLFPGFQLLDAAGPLDILNILSRTHTLSLSLIARTLDPVSTSEALGVAQGSHFAQSLVPTHTFETAPSDLDVLLVPGGLGTRDEANMQGVVEWLGRVYGGLRWCLTVCTGSVVLARTGVLDGRRATSNKKAFAWVTQQHPAVNWVPKARWVVDGNTWSSSGVSAGMDLTFAWVAHVFGEDVAGDIADGMEYERNMDAGEDRFAERWGAV</sequence>
<accession>A0A7C8I0I1</accession>
<dbReference type="Pfam" id="PF01965">
    <property type="entry name" value="DJ-1_PfpI"/>
    <property type="match status" value="1"/>
</dbReference>
<dbReference type="InterPro" id="IPR029062">
    <property type="entry name" value="Class_I_gatase-like"/>
</dbReference>
<dbReference type="PANTHER" id="PTHR43130:SF15">
    <property type="entry name" value="THIJ_PFPI FAMILY PROTEIN (AFU_ORTHOLOGUE AFUA_5G14240)"/>
    <property type="match status" value="1"/>
</dbReference>
<dbReference type="GO" id="GO:0016740">
    <property type="term" value="F:transferase activity"/>
    <property type="evidence" value="ECO:0007669"/>
    <property type="project" value="UniProtKB-KW"/>
</dbReference>
<dbReference type="InterPro" id="IPR002818">
    <property type="entry name" value="DJ-1/PfpI"/>
</dbReference>
<dbReference type="Proteomes" id="UP000481861">
    <property type="component" value="Unassembled WGS sequence"/>
</dbReference>
<protein>
    <submittedName>
        <fullName evidence="2">Class I glutamine amidotransferase-like protein</fullName>
    </submittedName>
</protein>
<dbReference type="CDD" id="cd03139">
    <property type="entry name" value="GATase1_PfpI_2"/>
    <property type="match status" value="1"/>
</dbReference>
<dbReference type="AlphaFoldDB" id="A0A7C8I0I1"/>
<dbReference type="PANTHER" id="PTHR43130">
    <property type="entry name" value="ARAC-FAMILY TRANSCRIPTIONAL REGULATOR"/>
    <property type="match status" value="1"/>
</dbReference>
<dbReference type="Gene3D" id="3.40.50.880">
    <property type="match status" value="1"/>
</dbReference>
<keyword evidence="2" id="KW-0315">Glutamine amidotransferase</keyword>
<organism evidence="2 3">
    <name type="scientific">Massariosphaeria phaeospora</name>
    <dbReference type="NCBI Taxonomy" id="100035"/>
    <lineage>
        <taxon>Eukaryota</taxon>
        <taxon>Fungi</taxon>
        <taxon>Dikarya</taxon>
        <taxon>Ascomycota</taxon>
        <taxon>Pezizomycotina</taxon>
        <taxon>Dothideomycetes</taxon>
        <taxon>Pleosporomycetidae</taxon>
        <taxon>Pleosporales</taxon>
        <taxon>Pleosporales incertae sedis</taxon>
        <taxon>Massariosphaeria</taxon>
    </lineage>
</organism>